<dbReference type="EMBL" id="BMAU01021198">
    <property type="protein sequence ID" value="GFX97612.1"/>
    <property type="molecule type" value="Genomic_DNA"/>
</dbReference>
<comment type="caution">
    <text evidence="1">The sequence shown here is derived from an EMBL/GenBank/DDBJ whole genome shotgun (WGS) entry which is preliminary data.</text>
</comment>
<sequence length="75" mass="8778">MNLQNYNLPGVASENPALEYEHLVQKDESGKWKEEIKTKVGENYMRIILVFIKDIKIKHRSTLLNILKDKPNILN</sequence>
<evidence type="ECO:0000313" key="2">
    <source>
        <dbReference type="Proteomes" id="UP000887159"/>
    </source>
</evidence>
<keyword evidence="2" id="KW-1185">Reference proteome</keyword>
<dbReference type="Proteomes" id="UP000887159">
    <property type="component" value="Unassembled WGS sequence"/>
</dbReference>
<name>A0A8X6RRB2_TRICX</name>
<gene>
    <name evidence="1" type="ORF">TNCV_2841721</name>
</gene>
<protein>
    <submittedName>
        <fullName evidence="1">Uncharacterized protein</fullName>
    </submittedName>
</protein>
<accession>A0A8X6RRB2</accession>
<proteinExistence type="predicted"/>
<dbReference type="AlphaFoldDB" id="A0A8X6RRB2"/>
<reference evidence="1" key="1">
    <citation type="submission" date="2020-08" db="EMBL/GenBank/DDBJ databases">
        <title>Multicomponent nature underlies the extraordinary mechanical properties of spider dragline silk.</title>
        <authorList>
            <person name="Kono N."/>
            <person name="Nakamura H."/>
            <person name="Mori M."/>
            <person name="Yoshida Y."/>
            <person name="Ohtoshi R."/>
            <person name="Malay A.D."/>
            <person name="Moran D.A.P."/>
            <person name="Tomita M."/>
            <person name="Numata K."/>
            <person name="Arakawa K."/>
        </authorList>
    </citation>
    <scope>NUCLEOTIDE SEQUENCE</scope>
</reference>
<organism evidence="1 2">
    <name type="scientific">Trichonephila clavipes</name>
    <name type="common">Golden silk orbweaver</name>
    <name type="synonym">Nephila clavipes</name>
    <dbReference type="NCBI Taxonomy" id="2585209"/>
    <lineage>
        <taxon>Eukaryota</taxon>
        <taxon>Metazoa</taxon>
        <taxon>Ecdysozoa</taxon>
        <taxon>Arthropoda</taxon>
        <taxon>Chelicerata</taxon>
        <taxon>Arachnida</taxon>
        <taxon>Araneae</taxon>
        <taxon>Araneomorphae</taxon>
        <taxon>Entelegynae</taxon>
        <taxon>Araneoidea</taxon>
        <taxon>Nephilidae</taxon>
        <taxon>Trichonephila</taxon>
    </lineage>
</organism>
<evidence type="ECO:0000313" key="1">
    <source>
        <dbReference type="EMBL" id="GFX97612.1"/>
    </source>
</evidence>